<keyword evidence="1" id="KW-0175">Coiled coil</keyword>
<reference evidence="2" key="1">
    <citation type="journal article" date="2015" name="Nature">
        <title>Complex archaea that bridge the gap between prokaryotes and eukaryotes.</title>
        <authorList>
            <person name="Spang A."/>
            <person name="Saw J.H."/>
            <person name="Jorgensen S.L."/>
            <person name="Zaremba-Niedzwiedzka K."/>
            <person name="Martijn J."/>
            <person name="Lind A.E."/>
            <person name="van Eijk R."/>
            <person name="Schleper C."/>
            <person name="Guy L."/>
            <person name="Ettema T.J."/>
        </authorList>
    </citation>
    <scope>NUCLEOTIDE SEQUENCE</scope>
</reference>
<protein>
    <submittedName>
        <fullName evidence="2">Uncharacterized protein</fullName>
    </submittedName>
</protein>
<proteinExistence type="predicted"/>
<name>A0A0F8YME7_9ZZZZ</name>
<dbReference type="EMBL" id="LAZR01052618">
    <property type="protein sequence ID" value="KKK82552.1"/>
    <property type="molecule type" value="Genomic_DNA"/>
</dbReference>
<evidence type="ECO:0000256" key="1">
    <source>
        <dbReference type="SAM" id="Coils"/>
    </source>
</evidence>
<organism evidence="2">
    <name type="scientific">marine sediment metagenome</name>
    <dbReference type="NCBI Taxonomy" id="412755"/>
    <lineage>
        <taxon>unclassified sequences</taxon>
        <taxon>metagenomes</taxon>
        <taxon>ecological metagenomes</taxon>
    </lineage>
</organism>
<dbReference type="AlphaFoldDB" id="A0A0F8YME7"/>
<gene>
    <name evidence="2" type="ORF">LCGC14_2802250</name>
</gene>
<accession>A0A0F8YME7</accession>
<sequence>MDEEMEPTRGDTLGIASSRPTMKDKLLGKKARYAKQLQEVNDALDALEQNPEIERVLNVVSKVI</sequence>
<comment type="caution">
    <text evidence="2">The sequence shown here is derived from an EMBL/GenBank/DDBJ whole genome shotgun (WGS) entry which is preliminary data.</text>
</comment>
<feature type="coiled-coil region" evidence="1">
    <location>
        <begin position="23"/>
        <end position="50"/>
    </location>
</feature>
<evidence type="ECO:0000313" key="2">
    <source>
        <dbReference type="EMBL" id="KKK82552.1"/>
    </source>
</evidence>